<dbReference type="GO" id="GO:0003677">
    <property type="term" value="F:DNA binding"/>
    <property type="evidence" value="ECO:0007669"/>
    <property type="project" value="InterPro"/>
</dbReference>
<sequence length="172" mass="19046">MLGIMMWEKLAVEVRNRRADLGLTQIEVGERGGPAVETLRAIENNRAGRLSPRMRRALERAIEWEPGSVDVVLEGGTAKLAGPPRQPLGGRRDKPPQIGGDRFALAKRVLAMKSTFTKHRDQMEPTAREALSEEITRSAREAEEGIIALMPWLDEAERGEAISLLAELRADS</sequence>
<dbReference type="OrthoDB" id="4571956at2"/>
<evidence type="ECO:0000256" key="1">
    <source>
        <dbReference type="SAM" id="MobiDB-lite"/>
    </source>
</evidence>
<dbReference type="SUPFAM" id="SSF47413">
    <property type="entry name" value="lambda repressor-like DNA-binding domains"/>
    <property type="match status" value="1"/>
</dbReference>
<reference evidence="2 3" key="1">
    <citation type="submission" date="2017-02" db="EMBL/GenBank/DDBJ databases">
        <title>The new phylogeny of genus Mycobacterium.</title>
        <authorList>
            <person name="Tortoli E."/>
            <person name="Trovato A."/>
            <person name="Cirillo D.M."/>
        </authorList>
    </citation>
    <scope>NUCLEOTIDE SEQUENCE [LARGE SCALE GENOMIC DNA]</scope>
    <source>
        <strain evidence="2 3">RW6</strain>
    </source>
</reference>
<dbReference type="EMBL" id="MVHF01000058">
    <property type="protein sequence ID" value="ORA24174.1"/>
    <property type="molecule type" value="Genomic_DNA"/>
</dbReference>
<name>A0A1X0A2E4_9MYCO</name>
<organism evidence="2 3">
    <name type="scientific">Mycobacterium aquaticum</name>
    <dbReference type="NCBI Taxonomy" id="1927124"/>
    <lineage>
        <taxon>Bacteria</taxon>
        <taxon>Bacillati</taxon>
        <taxon>Actinomycetota</taxon>
        <taxon>Actinomycetes</taxon>
        <taxon>Mycobacteriales</taxon>
        <taxon>Mycobacteriaceae</taxon>
        <taxon>Mycobacterium</taxon>
    </lineage>
</organism>
<dbReference type="AlphaFoldDB" id="A0A1X0A2E4"/>
<feature type="region of interest" description="Disordered" evidence="1">
    <location>
        <begin position="77"/>
        <end position="97"/>
    </location>
</feature>
<dbReference type="Proteomes" id="UP000192448">
    <property type="component" value="Unassembled WGS sequence"/>
</dbReference>
<dbReference type="STRING" id="1927124.BST13_34450"/>
<evidence type="ECO:0000313" key="3">
    <source>
        <dbReference type="Proteomes" id="UP000192448"/>
    </source>
</evidence>
<protein>
    <recommendedName>
        <fullName evidence="4">HTH cro/C1-type domain-containing protein</fullName>
    </recommendedName>
</protein>
<proteinExistence type="predicted"/>
<dbReference type="InterPro" id="IPR010982">
    <property type="entry name" value="Lambda_DNA-bd_dom_sf"/>
</dbReference>
<gene>
    <name evidence="2" type="ORF">BST13_34450</name>
</gene>
<keyword evidence="3" id="KW-1185">Reference proteome</keyword>
<evidence type="ECO:0000313" key="2">
    <source>
        <dbReference type="EMBL" id="ORA24174.1"/>
    </source>
</evidence>
<accession>A0A1X0A2E4</accession>
<comment type="caution">
    <text evidence="2">The sequence shown here is derived from an EMBL/GenBank/DDBJ whole genome shotgun (WGS) entry which is preliminary data.</text>
</comment>
<evidence type="ECO:0008006" key="4">
    <source>
        <dbReference type="Google" id="ProtNLM"/>
    </source>
</evidence>